<comment type="similarity">
    <text evidence="1">Belongs to the proteasome subunit p55 family.</text>
</comment>
<dbReference type="InterPro" id="IPR036388">
    <property type="entry name" value="WH-like_DNA-bd_sf"/>
</dbReference>
<dbReference type="SMART" id="SM00088">
    <property type="entry name" value="PINT"/>
    <property type="match status" value="1"/>
</dbReference>
<reference evidence="5" key="1">
    <citation type="submission" date="2020-06" db="EMBL/GenBank/DDBJ databases">
        <authorList>
            <consortium name="Plant Systems Biology data submission"/>
        </authorList>
    </citation>
    <scope>NUCLEOTIDE SEQUENCE</scope>
    <source>
        <strain evidence="5">D6</strain>
    </source>
</reference>
<proteinExistence type="inferred from homology"/>
<organism evidence="5 6">
    <name type="scientific">Seminavis robusta</name>
    <dbReference type="NCBI Taxonomy" id="568900"/>
    <lineage>
        <taxon>Eukaryota</taxon>
        <taxon>Sar</taxon>
        <taxon>Stramenopiles</taxon>
        <taxon>Ochrophyta</taxon>
        <taxon>Bacillariophyta</taxon>
        <taxon>Bacillariophyceae</taxon>
        <taxon>Bacillariophycidae</taxon>
        <taxon>Naviculales</taxon>
        <taxon>Naviculaceae</taxon>
        <taxon>Seminavis</taxon>
    </lineage>
</organism>
<dbReference type="AlphaFoldDB" id="A0A9N8DKH9"/>
<evidence type="ECO:0000313" key="5">
    <source>
        <dbReference type="EMBL" id="CAB9504782.1"/>
    </source>
</evidence>
<evidence type="ECO:0000259" key="4">
    <source>
        <dbReference type="PROSITE" id="PS50250"/>
    </source>
</evidence>
<dbReference type="GO" id="GO:0005737">
    <property type="term" value="C:cytoplasm"/>
    <property type="evidence" value="ECO:0007669"/>
    <property type="project" value="TreeGrafter"/>
</dbReference>
<sequence length="488" mass="54936">MAQPPHNNSNNNNIKALDVKASWNRQTLQVTNNTMPEGASGTASGGQLEEKVDLSAETESKLAQSATLVQGGQLREALALLAALEKRCRVGNDTDSLAKVCEASLQYCRDVGDEEALLSTLKTLATRRSQKTKAVKALVSKAIPWCLADQYTPVTVANDAEKDARDNLVVALRDITDGKIFLELERARLTRALAFVKEQDGDVGSAADVLQEVHVETYGSLSKRDKVEFILEQMRMTLAKKDFVRAAIVAGKISRKHLKEENMEEYKVKFYTLMAIYHRHDKDALELAKDYHAIYSTSHILKEDAKWTEALQSTVLFLTLSPYSMEQQNMLHVVSEDSNLEKIEACNTTVKSLLKKEIINYPMVNQKELESWPAFKEGDLEAHWHETFHRRIIQHNIRVASLYYRQIHGARLAQLLGLDSERLEKEISSMVSDRSVYAKIDRPKDIVRFAAAKSSEAILSDWAADIDKLLHLVETTTHLINKENMTAQ</sequence>
<protein>
    <submittedName>
        <fullName evidence="5">ATPase regulatory subunit 12</fullName>
    </submittedName>
</protein>
<dbReference type="Pfam" id="PF01399">
    <property type="entry name" value="PCI"/>
    <property type="match status" value="1"/>
</dbReference>
<feature type="domain" description="PCI" evidence="4">
    <location>
        <begin position="262"/>
        <end position="454"/>
    </location>
</feature>
<dbReference type="Gene3D" id="1.10.10.10">
    <property type="entry name" value="Winged helix-like DNA-binding domain superfamily/Winged helix DNA-binding domain"/>
    <property type="match status" value="1"/>
</dbReference>
<dbReference type="PROSITE" id="PS50250">
    <property type="entry name" value="PCI"/>
    <property type="match status" value="1"/>
</dbReference>
<dbReference type="Pfam" id="PF18098">
    <property type="entry name" value="RPN5_C"/>
    <property type="match status" value="1"/>
</dbReference>
<keyword evidence="6" id="KW-1185">Reference proteome</keyword>
<dbReference type="GO" id="GO:0005634">
    <property type="term" value="C:nucleus"/>
    <property type="evidence" value="ECO:0007669"/>
    <property type="project" value="UniProtKB-ARBA"/>
</dbReference>
<evidence type="ECO:0000313" key="6">
    <source>
        <dbReference type="Proteomes" id="UP001153069"/>
    </source>
</evidence>
<dbReference type="Pfam" id="PF22241">
    <property type="entry name" value="PSMD12-CSN4_N"/>
    <property type="match status" value="1"/>
</dbReference>
<dbReference type="InterPro" id="IPR054559">
    <property type="entry name" value="PSMD12-CSN4-like_N"/>
</dbReference>
<dbReference type="Proteomes" id="UP001153069">
    <property type="component" value="Unassembled WGS sequence"/>
</dbReference>
<comment type="caution">
    <text evidence="5">The sequence shown here is derived from an EMBL/GenBank/DDBJ whole genome shotgun (WGS) entry which is preliminary data.</text>
</comment>
<feature type="region of interest" description="Disordered" evidence="3">
    <location>
        <begin position="31"/>
        <end position="50"/>
    </location>
</feature>
<dbReference type="PANTHER" id="PTHR10855:SF1">
    <property type="entry name" value="26S PROTEASOME NON-ATPASE REGULATORY SUBUNIT 12"/>
    <property type="match status" value="1"/>
</dbReference>
<name>A0A9N8DKH9_9STRA</name>
<evidence type="ECO:0000256" key="2">
    <source>
        <dbReference type="ARBA" id="ARBA00022942"/>
    </source>
</evidence>
<keyword evidence="2" id="KW-0647">Proteasome</keyword>
<evidence type="ECO:0000256" key="1">
    <source>
        <dbReference type="ARBA" id="ARBA00006397"/>
    </source>
</evidence>
<dbReference type="InterPro" id="IPR000717">
    <property type="entry name" value="PCI_dom"/>
</dbReference>
<dbReference type="InterPro" id="IPR036390">
    <property type="entry name" value="WH_DNA-bd_sf"/>
</dbReference>
<dbReference type="GO" id="GO:0008541">
    <property type="term" value="C:proteasome regulatory particle, lid subcomplex"/>
    <property type="evidence" value="ECO:0007669"/>
    <property type="project" value="TreeGrafter"/>
</dbReference>
<dbReference type="InterPro" id="IPR040134">
    <property type="entry name" value="PSMD12/CSN4"/>
</dbReference>
<accession>A0A9N8DKH9</accession>
<dbReference type="OrthoDB" id="268763at2759"/>
<dbReference type="InterPro" id="IPR040896">
    <property type="entry name" value="RPN5_C"/>
</dbReference>
<dbReference type="EMBL" id="CAICTM010000207">
    <property type="protein sequence ID" value="CAB9504782.1"/>
    <property type="molecule type" value="Genomic_DNA"/>
</dbReference>
<gene>
    <name evidence="5" type="ORF">SEMRO_208_G087140.1</name>
</gene>
<dbReference type="SUPFAM" id="SSF46785">
    <property type="entry name" value="Winged helix' DNA-binding domain"/>
    <property type="match status" value="1"/>
</dbReference>
<dbReference type="PANTHER" id="PTHR10855">
    <property type="entry name" value="26S PROTEASOME NON-ATPASE REGULATORY SUBUNIT 12/COP9 SIGNALOSOME COMPLEX SUBUNIT 4"/>
    <property type="match status" value="1"/>
</dbReference>
<dbReference type="FunFam" id="1.10.10.10:FF:000070">
    <property type="entry name" value="26S proteasome non-ATPase regulatory subunit 12"/>
    <property type="match status" value="1"/>
</dbReference>
<evidence type="ECO:0000256" key="3">
    <source>
        <dbReference type="SAM" id="MobiDB-lite"/>
    </source>
</evidence>